<gene>
    <name evidence="1" type="ORF">CARN7_2124</name>
</gene>
<proteinExistence type="predicted"/>
<dbReference type="EMBL" id="CABR01000133">
    <property type="protein sequence ID" value="CBI11306.1"/>
    <property type="molecule type" value="Genomic_DNA"/>
</dbReference>
<name>E6QVN3_9ZZZZ</name>
<sequence>MLGERKSMTDVAKKVLVKIDSRHNEHNWHNANPQVANIIGTDGYQLIESAVGALWDGNPTTADFIAAFLQALKPALALATSAIGAQRDGGET</sequence>
<comment type="caution">
    <text evidence="1">The sequence shown here is derived from an EMBL/GenBank/DDBJ whole genome shotgun (WGS) entry which is preliminary data.</text>
</comment>
<protein>
    <submittedName>
        <fullName evidence="1">Uncharacterized protein</fullName>
    </submittedName>
</protein>
<organism evidence="1">
    <name type="scientific">mine drainage metagenome</name>
    <dbReference type="NCBI Taxonomy" id="410659"/>
    <lineage>
        <taxon>unclassified sequences</taxon>
        <taxon>metagenomes</taxon>
        <taxon>ecological metagenomes</taxon>
    </lineage>
</organism>
<evidence type="ECO:0000313" key="1">
    <source>
        <dbReference type="EMBL" id="CBI11306.1"/>
    </source>
</evidence>
<accession>E6QVN3</accession>
<reference evidence="1" key="1">
    <citation type="submission" date="2009-10" db="EMBL/GenBank/DDBJ databases">
        <title>Diversity of trophic interactions inside an arsenic-rich microbial ecosystem.</title>
        <authorList>
            <person name="Bertin P.N."/>
            <person name="Heinrich-Salmeron A."/>
            <person name="Pelletier E."/>
            <person name="Goulhen-Chollet F."/>
            <person name="Arsene-Ploetze F."/>
            <person name="Gallien S."/>
            <person name="Calteau A."/>
            <person name="Vallenet D."/>
            <person name="Casiot C."/>
            <person name="Chane-Woon-Ming B."/>
            <person name="Giloteaux L."/>
            <person name="Barakat M."/>
            <person name="Bonnefoy V."/>
            <person name="Bruneel O."/>
            <person name="Chandler M."/>
            <person name="Cleiss J."/>
            <person name="Duran R."/>
            <person name="Elbaz-Poulichet F."/>
            <person name="Fonknechten N."/>
            <person name="Lauga B."/>
            <person name="Mornico D."/>
            <person name="Ortet P."/>
            <person name="Schaeffer C."/>
            <person name="Siguier P."/>
            <person name="Alexander Thil Smith A."/>
            <person name="Van Dorsselaer A."/>
            <person name="Weissenbach J."/>
            <person name="Medigue C."/>
            <person name="Le Paslier D."/>
        </authorList>
    </citation>
    <scope>NUCLEOTIDE SEQUENCE</scope>
</reference>
<dbReference type="AlphaFoldDB" id="E6QVN3"/>